<reference evidence="2 3" key="1">
    <citation type="submission" date="2020-08" db="EMBL/GenBank/DDBJ databases">
        <title>Genomic Encyclopedia of Type Strains, Phase IV (KMG-IV): sequencing the most valuable type-strain genomes for metagenomic binning, comparative biology and taxonomic classification.</title>
        <authorList>
            <person name="Goeker M."/>
        </authorList>
    </citation>
    <scope>NUCLEOTIDE SEQUENCE [LARGE SCALE GENOMIC DNA]</scope>
    <source>
        <strain evidence="2 3">YC6886</strain>
    </source>
</reference>
<name>A0A840UZR0_9BACT</name>
<protein>
    <submittedName>
        <fullName evidence="2">Putative nucleic acid-binding Zn ribbon protein</fullName>
    </submittedName>
</protein>
<dbReference type="AlphaFoldDB" id="A0A840UZR0"/>
<dbReference type="EMBL" id="JACHFD010000002">
    <property type="protein sequence ID" value="MBB5350316.1"/>
    <property type="molecule type" value="Genomic_DNA"/>
</dbReference>
<evidence type="ECO:0000256" key="1">
    <source>
        <dbReference type="SAM" id="MobiDB-lite"/>
    </source>
</evidence>
<organism evidence="2 3">
    <name type="scientific">Haloferula luteola</name>
    <dbReference type="NCBI Taxonomy" id="595692"/>
    <lineage>
        <taxon>Bacteria</taxon>
        <taxon>Pseudomonadati</taxon>
        <taxon>Verrucomicrobiota</taxon>
        <taxon>Verrucomicrobiia</taxon>
        <taxon>Verrucomicrobiales</taxon>
        <taxon>Verrucomicrobiaceae</taxon>
        <taxon>Haloferula</taxon>
    </lineage>
</organism>
<proteinExistence type="predicted"/>
<sequence length="73" mass="7866">MPIYLYETLSGATTNEATRRFEVKQSIHDAPLTHDPETGFPVRRVITGGLGYLKGPSTAPPHPSHRGGCCGNC</sequence>
<comment type="caution">
    <text evidence="2">The sequence shown here is derived from an EMBL/GenBank/DDBJ whole genome shotgun (WGS) entry which is preliminary data.</text>
</comment>
<feature type="region of interest" description="Disordered" evidence="1">
    <location>
        <begin position="54"/>
        <end position="73"/>
    </location>
</feature>
<accession>A0A840UZR0</accession>
<keyword evidence="3" id="KW-1185">Reference proteome</keyword>
<evidence type="ECO:0000313" key="2">
    <source>
        <dbReference type="EMBL" id="MBB5350316.1"/>
    </source>
</evidence>
<gene>
    <name evidence="2" type="ORF">HNR46_000540</name>
</gene>
<dbReference type="Proteomes" id="UP000557717">
    <property type="component" value="Unassembled WGS sequence"/>
</dbReference>
<evidence type="ECO:0000313" key="3">
    <source>
        <dbReference type="Proteomes" id="UP000557717"/>
    </source>
</evidence>
<dbReference type="RefSeq" id="WP_184015520.1">
    <property type="nucleotide sequence ID" value="NZ_JACHFD010000002.1"/>
</dbReference>